<feature type="region of interest" description="Disordered" evidence="1">
    <location>
        <begin position="75"/>
        <end position="106"/>
    </location>
</feature>
<sequence>MNPPKNDQNKSGSIDEEGACANFDDFSCLIDMCSSLEEMCLGLEGTFFTSEGDRSSLEETRSSLKGARLSLEGVRSSLERTNSTLEEKRGDVKPKDSQKEPKKVGSRADILQGWRRFNHSLEYLCQDRSSYCPYVPSQEKDKSGKKSEDKDGK</sequence>
<reference evidence="2" key="1">
    <citation type="submission" date="2020-07" db="EMBL/GenBank/DDBJ databases">
        <title>Multicomponent nature underlies the extraordinary mechanical properties of spider dragline silk.</title>
        <authorList>
            <person name="Kono N."/>
            <person name="Nakamura H."/>
            <person name="Mori M."/>
            <person name="Yoshida Y."/>
            <person name="Ohtoshi R."/>
            <person name="Malay A.D."/>
            <person name="Moran D.A.P."/>
            <person name="Tomita M."/>
            <person name="Numata K."/>
            <person name="Arakawa K."/>
        </authorList>
    </citation>
    <scope>NUCLEOTIDE SEQUENCE</scope>
</reference>
<feature type="region of interest" description="Disordered" evidence="1">
    <location>
        <begin position="133"/>
        <end position="153"/>
    </location>
</feature>
<dbReference type="AlphaFoldDB" id="A0A8X6GC77"/>
<proteinExistence type="predicted"/>
<accession>A0A8X6GC77</accession>
<feature type="compositionally biased region" description="Basic and acidic residues" evidence="1">
    <location>
        <begin position="138"/>
        <end position="153"/>
    </location>
</feature>
<organism evidence="2 3">
    <name type="scientific">Trichonephila clavata</name>
    <name type="common">Joro spider</name>
    <name type="synonym">Nephila clavata</name>
    <dbReference type="NCBI Taxonomy" id="2740835"/>
    <lineage>
        <taxon>Eukaryota</taxon>
        <taxon>Metazoa</taxon>
        <taxon>Ecdysozoa</taxon>
        <taxon>Arthropoda</taxon>
        <taxon>Chelicerata</taxon>
        <taxon>Arachnida</taxon>
        <taxon>Araneae</taxon>
        <taxon>Araneomorphae</taxon>
        <taxon>Entelegynae</taxon>
        <taxon>Araneoidea</taxon>
        <taxon>Nephilidae</taxon>
        <taxon>Trichonephila</taxon>
    </lineage>
</organism>
<keyword evidence="3" id="KW-1185">Reference proteome</keyword>
<feature type="compositionally biased region" description="Basic and acidic residues" evidence="1">
    <location>
        <begin position="85"/>
        <end position="103"/>
    </location>
</feature>
<comment type="caution">
    <text evidence="2">The sequence shown here is derived from an EMBL/GenBank/DDBJ whole genome shotgun (WGS) entry which is preliminary data.</text>
</comment>
<evidence type="ECO:0000313" key="3">
    <source>
        <dbReference type="Proteomes" id="UP000887116"/>
    </source>
</evidence>
<gene>
    <name evidence="2" type="ORF">TNCT_479012</name>
</gene>
<dbReference type="EMBL" id="BMAO01002237">
    <property type="protein sequence ID" value="GFQ79303.1"/>
    <property type="molecule type" value="Genomic_DNA"/>
</dbReference>
<protein>
    <submittedName>
        <fullName evidence="2">Uncharacterized protein</fullName>
    </submittedName>
</protein>
<evidence type="ECO:0000256" key="1">
    <source>
        <dbReference type="SAM" id="MobiDB-lite"/>
    </source>
</evidence>
<name>A0A8X6GC77_TRICU</name>
<evidence type="ECO:0000313" key="2">
    <source>
        <dbReference type="EMBL" id="GFQ79303.1"/>
    </source>
</evidence>
<dbReference type="Proteomes" id="UP000887116">
    <property type="component" value="Unassembled WGS sequence"/>
</dbReference>